<dbReference type="PANTHER" id="PTHR33695">
    <property type="entry name" value="LIPOPROTEIN SIGNAL PEPTIDASE"/>
    <property type="match status" value="1"/>
</dbReference>
<dbReference type="EMBL" id="OBEB01000005">
    <property type="protein sequence ID" value="SNY54555.1"/>
    <property type="molecule type" value="Genomic_DNA"/>
</dbReference>
<feature type="transmembrane region" description="Helical" evidence="9">
    <location>
        <begin position="72"/>
        <end position="89"/>
    </location>
</feature>
<feature type="active site" evidence="9">
    <location>
        <position position="143"/>
    </location>
</feature>
<keyword evidence="13" id="KW-1185">Reference proteome</keyword>
<evidence type="ECO:0000256" key="2">
    <source>
        <dbReference type="ARBA" id="ARBA00022475"/>
    </source>
</evidence>
<keyword evidence="4 9" id="KW-0812">Transmembrane</keyword>
<dbReference type="EC" id="3.4.23.36" evidence="9"/>
<proteinExistence type="inferred from homology"/>
<evidence type="ECO:0000313" key="12">
    <source>
        <dbReference type="EMBL" id="SNY54555.1"/>
    </source>
</evidence>
<keyword evidence="7 9" id="KW-1133">Transmembrane helix</keyword>
<evidence type="ECO:0000256" key="8">
    <source>
        <dbReference type="ARBA" id="ARBA00023136"/>
    </source>
</evidence>
<dbReference type="RefSeq" id="WP_245861636.1">
    <property type="nucleotide sequence ID" value="NZ_OBEB01000005.1"/>
</dbReference>
<evidence type="ECO:0000256" key="1">
    <source>
        <dbReference type="ARBA" id="ARBA00006139"/>
    </source>
</evidence>
<comment type="subcellular location">
    <subcellularLocation>
        <location evidence="9">Cell membrane</location>
        <topology evidence="9">Multi-pass membrane protein</topology>
    </subcellularLocation>
</comment>
<dbReference type="GO" id="GO:0004190">
    <property type="term" value="F:aspartic-type endopeptidase activity"/>
    <property type="evidence" value="ECO:0007669"/>
    <property type="project" value="UniProtKB-UniRule"/>
</dbReference>
<evidence type="ECO:0000313" key="13">
    <source>
        <dbReference type="Proteomes" id="UP000219353"/>
    </source>
</evidence>
<evidence type="ECO:0000256" key="6">
    <source>
        <dbReference type="ARBA" id="ARBA00022801"/>
    </source>
</evidence>
<sequence>MRLLRLLKETGWRWWWLILLFIVLDQASKQWVLHAIPYQGSIPLLPVFELAHVYNRGAAFSFLSDAGGWQRWFFTGIAVVISIVIAVWLSRVGRAQLKLSLALSLVLAGAIGNLIDRAIYGYVIDMLHVFYKSWSYPVFNLADSVIFIGAVLLIWDSFSSKPEVKA</sequence>
<evidence type="ECO:0000256" key="4">
    <source>
        <dbReference type="ARBA" id="ARBA00022692"/>
    </source>
</evidence>
<dbReference type="NCBIfam" id="TIGR00077">
    <property type="entry name" value="lspA"/>
    <property type="match status" value="1"/>
</dbReference>
<evidence type="ECO:0000256" key="11">
    <source>
        <dbReference type="RuleBase" id="RU004181"/>
    </source>
</evidence>
<dbReference type="PROSITE" id="PS00855">
    <property type="entry name" value="SPASE_II"/>
    <property type="match status" value="1"/>
</dbReference>
<dbReference type="GO" id="GO:0005886">
    <property type="term" value="C:plasma membrane"/>
    <property type="evidence" value="ECO:0007669"/>
    <property type="project" value="UniProtKB-SubCell"/>
</dbReference>
<dbReference type="PRINTS" id="PR00781">
    <property type="entry name" value="LIPOSIGPTASE"/>
</dbReference>
<comment type="pathway">
    <text evidence="9">Protein modification; lipoprotein biosynthesis (signal peptide cleavage).</text>
</comment>
<reference evidence="13" key="1">
    <citation type="submission" date="2017-09" db="EMBL/GenBank/DDBJ databases">
        <authorList>
            <person name="Varghese N."/>
            <person name="Submissions S."/>
        </authorList>
    </citation>
    <scope>NUCLEOTIDE SEQUENCE [LARGE SCALE GENOMIC DNA]</scope>
    <source>
        <strain evidence="13">CGMCC 1.12461</strain>
    </source>
</reference>
<comment type="function">
    <text evidence="9 10">This protein specifically catalyzes the removal of signal peptides from prolipoproteins.</text>
</comment>
<feature type="transmembrane region" description="Helical" evidence="9">
    <location>
        <begin position="134"/>
        <end position="155"/>
    </location>
</feature>
<dbReference type="HAMAP" id="MF_00161">
    <property type="entry name" value="LspA"/>
    <property type="match status" value="1"/>
</dbReference>
<keyword evidence="2 9" id="KW-1003">Cell membrane</keyword>
<evidence type="ECO:0000256" key="9">
    <source>
        <dbReference type="HAMAP-Rule" id="MF_00161"/>
    </source>
</evidence>
<gene>
    <name evidence="9" type="primary">lspA</name>
    <name evidence="12" type="ORF">SAMN06297280_2678</name>
</gene>
<comment type="caution">
    <text evidence="9">Lacks conserved residue(s) required for the propagation of feature annotation.</text>
</comment>
<dbReference type="GO" id="GO:0006508">
    <property type="term" value="P:proteolysis"/>
    <property type="evidence" value="ECO:0007669"/>
    <property type="project" value="UniProtKB-KW"/>
</dbReference>
<feature type="active site" evidence="9">
    <location>
        <position position="125"/>
    </location>
</feature>
<keyword evidence="5 9" id="KW-0064">Aspartyl protease</keyword>
<keyword evidence="3 9" id="KW-0645">Protease</keyword>
<organism evidence="12 13">
    <name type="scientific">Arsukibacterium tuosuense</name>
    <dbReference type="NCBI Taxonomy" id="1323745"/>
    <lineage>
        <taxon>Bacteria</taxon>
        <taxon>Pseudomonadati</taxon>
        <taxon>Pseudomonadota</taxon>
        <taxon>Gammaproteobacteria</taxon>
        <taxon>Chromatiales</taxon>
        <taxon>Chromatiaceae</taxon>
        <taxon>Arsukibacterium</taxon>
    </lineage>
</organism>
<keyword evidence="6 9" id="KW-0378">Hydrolase</keyword>
<dbReference type="UniPathway" id="UPA00665"/>
<evidence type="ECO:0000256" key="3">
    <source>
        <dbReference type="ARBA" id="ARBA00022670"/>
    </source>
</evidence>
<accession>A0A285J2I5</accession>
<comment type="catalytic activity">
    <reaction evidence="9 10">
        <text>Release of signal peptides from bacterial membrane prolipoproteins. Hydrolyzes -Xaa-Yaa-Zaa-|-(S,diacylglyceryl)Cys-, in which Xaa is hydrophobic (preferably Leu), and Yaa (Ala or Ser) and Zaa (Gly or Ala) have small, neutral side chains.</text>
        <dbReference type="EC" id="3.4.23.36"/>
    </reaction>
</comment>
<name>A0A285J2I5_9GAMM</name>
<dbReference type="Pfam" id="PF01252">
    <property type="entry name" value="Peptidase_A8"/>
    <property type="match status" value="1"/>
</dbReference>
<evidence type="ECO:0000256" key="5">
    <source>
        <dbReference type="ARBA" id="ARBA00022750"/>
    </source>
</evidence>
<protein>
    <recommendedName>
        <fullName evidence="9">Lipoprotein signal peptidase</fullName>
        <ecNumber evidence="9">3.4.23.36</ecNumber>
    </recommendedName>
    <alternativeName>
        <fullName evidence="9">Prolipoprotein signal peptidase</fullName>
    </alternativeName>
    <alternativeName>
        <fullName evidence="9">Signal peptidase II</fullName>
        <shortName evidence="9">SPase II</shortName>
    </alternativeName>
</protein>
<dbReference type="PANTHER" id="PTHR33695:SF1">
    <property type="entry name" value="LIPOPROTEIN SIGNAL PEPTIDASE"/>
    <property type="match status" value="1"/>
</dbReference>
<dbReference type="InterPro" id="IPR001872">
    <property type="entry name" value="Peptidase_A8"/>
</dbReference>
<comment type="similarity">
    <text evidence="1 9 11">Belongs to the peptidase A8 family.</text>
</comment>
<dbReference type="AlphaFoldDB" id="A0A285J2I5"/>
<evidence type="ECO:0000256" key="10">
    <source>
        <dbReference type="RuleBase" id="RU000594"/>
    </source>
</evidence>
<keyword evidence="8 9" id="KW-0472">Membrane</keyword>
<dbReference type="Proteomes" id="UP000219353">
    <property type="component" value="Unassembled WGS sequence"/>
</dbReference>
<evidence type="ECO:0000256" key="7">
    <source>
        <dbReference type="ARBA" id="ARBA00022989"/>
    </source>
</evidence>
<feature type="transmembrane region" description="Helical" evidence="9">
    <location>
        <begin position="101"/>
        <end position="122"/>
    </location>
</feature>